<dbReference type="OrthoDB" id="329835at2759"/>
<name>M7SZQ7_EUTLA</name>
<evidence type="ECO:0000256" key="1">
    <source>
        <dbReference type="SAM" id="MobiDB-lite"/>
    </source>
</evidence>
<accession>M7SZQ7</accession>
<feature type="region of interest" description="Disordered" evidence="1">
    <location>
        <begin position="32"/>
        <end position="52"/>
    </location>
</feature>
<organism evidence="2 3">
    <name type="scientific">Eutypa lata (strain UCR-EL1)</name>
    <name type="common">Grapevine dieback disease fungus</name>
    <name type="synonym">Eutypa armeniacae</name>
    <dbReference type="NCBI Taxonomy" id="1287681"/>
    <lineage>
        <taxon>Eukaryota</taxon>
        <taxon>Fungi</taxon>
        <taxon>Dikarya</taxon>
        <taxon>Ascomycota</taxon>
        <taxon>Pezizomycotina</taxon>
        <taxon>Sordariomycetes</taxon>
        <taxon>Xylariomycetidae</taxon>
        <taxon>Xylariales</taxon>
        <taxon>Diatrypaceae</taxon>
        <taxon>Eutypa</taxon>
    </lineage>
</organism>
<dbReference type="Proteomes" id="UP000012174">
    <property type="component" value="Unassembled WGS sequence"/>
</dbReference>
<protein>
    <submittedName>
        <fullName evidence="2">Putative polyketide synthase protein</fullName>
    </submittedName>
</protein>
<reference evidence="3" key="1">
    <citation type="journal article" date="2013" name="Genome Announc.">
        <title>Draft genome sequence of the grapevine dieback fungus Eutypa lata UCR-EL1.</title>
        <authorList>
            <person name="Blanco-Ulate B."/>
            <person name="Rolshausen P.E."/>
            <person name="Cantu D."/>
        </authorList>
    </citation>
    <scope>NUCLEOTIDE SEQUENCE [LARGE SCALE GENOMIC DNA]</scope>
    <source>
        <strain evidence="3">UCR-EL1</strain>
    </source>
</reference>
<dbReference type="KEGG" id="ela:UCREL1_9997"/>
<evidence type="ECO:0000313" key="3">
    <source>
        <dbReference type="Proteomes" id="UP000012174"/>
    </source>
</evidence>
<sequence>MRSTIPLSSPQNRNVWRRDARLSLYRNLEADAAEASRDGDAAGGTTTGGDSSEDAAIRRLLAAVETDPSVLAQDAFVEQLARSIGVTFFSFMMKPVDIAE</sequence>
<proteinExistence type="predicted"/>
<dbReference type="EMBL" id="KB707287">
    <property type="protein sequence ID" value="EMR63066.1"/>
    <property type="molecule type" value="Genomic_DNA"/>
</dbReference>
<dbReference type="HOGENOM" id="CLU_2306108_0_0_1"/>
<dbReference type="AlphaFoldDB" id="M7SZQ7"/>
<evidence type="ECO:0000313" key="2">
    <source>
        <dbReference type="EMBL" id="EMR63066.1"/>
    </source>
</evidence>
<gene>
    <name evidence="2" type="ORF">UCREL1_9997</name>
</gene>
<keyword evidence="3" id="KW-1185">Reference proteome</keyword>